<keyword evidence="6" id="KW-0812">Transmembrane</keyword>
<feature type="transmembrane region" description="Helical" evidence="6">
    <location>
        <begin position="197"/>
        <end position="219"/>
    </location>
</feature>
<keyword evidence="4" id="KW-0807">Transducer</keyword>
<keyword evidence="10" id="KW-1185">Reference proteome</keyword>
<dbReference type="FunFam" id="1.10.287.950:FF:000001">
    <property type="entry name" value="Methyl-accepting chemotaxis sensory transducer"/>
    <property type="match status" value="1"/>
</dbReference>
<dbReference type="EMBL" id="CP028324">
    <property type="protein sequence ID" value="AVR96448.1"/>
    <property type="molecule type" value="Genomic_DNA"/>
</dbReference>
<dbReference type="PROSITE" id="PS50885">
    <property type="entry name" value="HAMP"/>
    <property type="match status" value="1"/>
</dbReference>
<evidence type="ECO:0000313" key="9">
    <source>
        <dbReference type="EMBL" id="AVR96448.1"/>
    </source>
</evidence>
<evidence type="ECO:0000259" key="8">
    <source>
        <dbReference type="PROSITE" id="PS50885"/>
    </source>
</evidence>
<dbReference type="Pfam" id="PF00672">
    <property type="entry name" value="HAMP"/>
    <property type="match status" value="1"/>
</dbReference>
<accession>A0A2R4CAC4</accession>
<dbReference type="GO" id="GO:0005886">
    <property type="term" value="C:plasma membrane"/>
    <property type="evidence" value="ECO:0007669"/>
    <property type="project" value="TreeGrafter"/>
</dbReference>
<dbReference type="InterPro" id="IPR051310">
    <property type="entry name" value="MCP_chemotaxis"/>
</dbReference>
<dbReference type="PANTHER" id="PTHR43531">
    <property type="entry name" value="PROTEIN ICFG"/>
    <property type="match status" value="1"/>
</dbReference>
<dbReference type="SUPFAM" id="SSF58104">
    <property type="entry name" value="Methyl-accepting chemotaxis protein (MCP) signaling domain"/>
    <property type="match status" value="1"/>
</dbReference>
<dbReference type="PANTHER" id="PTHR43531:SF14">
    <property type="entry name" value="METHYL-ACCEPTING CHEMOTAXIS PROTEIN I-RELATED"/>
    <property type="match status" value="1"/>
</dbReference>
<dbReference type="GO" id="GO:0007165">
    <property type="term" value="P:signal transduction"/>
    <property type="evidence" value="ECO:0007669"/>
    <property type="project" value="UniProtKB-KW"/>
</dbReference>
<keyword evidence="6" id="KW-1133">Transmembrane helix</keyword>
<proteinExistence type="inferred from homology"/>
<dbReference type="PROSITE" id="PS50111">
    <property type="entry name" value="CHEMOTAXIS_TRANSDUC_2"/>
    <property type="match status" value="1"/>
</dbReference>
<feature type="coiled-coil region" evidence="5">
    <location>
        <begin position="495"/>
        <end position="522"/>
    </location>
</feature>
<protein>
    <submittedName>
        <fullName evidence="9">Methyl-accepting chemotaxis protein</fullName>
    </submittedName>
</protein>
<dbReference type="GO" id="GO:0006935">
    <property type="term" value="P:chemotaxis"/>
    <property type="evidence" value="ECO:0007669"/>
    <property type="project" value="InterPro"/>
</dbReference>
<dbReference type="PRINTS" id="PR00260">
    <property type="entry name" value="CHEMTRNSDUCR"/>
</dbReference>
<feature type="domain" description="HAMP" evidence="8">
    <location>
        <begin position="220"/>
        <end position="272"/>
    </location>
</feature>
<keyword evidence="5" id="KW-0175">Coiled coil</keyword>
<comment type="subcellular location">
    <subcellularLocation>
        <location evidence="1">Membrane</location>
    </subcellularLocation>
</comment>
<dbReference type="RefSeq" id="WP_107141795.1">
    <property type="nucleotide sequence ID" value="NZ_CP028324.1"/>
</dbReference>
<evidence type="ECO:0000313" key="10">
    <source>
        <dbReference type="Proteomes" id="UP000240505"/>
    </source>
</evidence>
<sequence length="523" mass="55158">MKLANLKIGVRLSLLGAFFLVTLLLVGITGWSALRSMNERNAAGFVEADQLLRAVDNARIAQVDFKIQVQEWKNLLLRSYDEEHAAKYRDAFTKAGASTQDKLQKLKGQMSQLQLDTAMVEEAARLQGDLQQRYLAAFKQYVVGDLTSAKVVDAAVKGMDRAPTEQIDKIVTYIEKAADERMAKVAGQNASEYQRSVVMLLALLVAAVVIGGVIVVMLVRGITVPLARALDIARDVADGDLRAEVRSSRQDEIGDLLRALGTMSGNLAHIVSRVRGGTQAIAAASAEIAHGNADLSARTEDMAGSLEETAASMTELTSTVRANSDNASEAARLAGQASSVSGRGSETVAEVVASMGAIGESSGKIAEIIGVIDGIAFQTNILALNAAVEAARAGEQGRGFAVVASEVRNLAQRSSSAAKEIRELITASVAEVGSGRALVDRAGATMREVLTSVEQVTAVVTEISMASTEQQEGIEQIGTAIAHIDSVTQQNAALVEQAAAAAESLKQQARELDEAVAIFKLAA</sequence>
<evidence type="ECO:0000256" key="3">
    <source>
        <dbReference type="ARBA" id="ARBA00029447"/>
    </source>
</evidence>
<dbReference type="Gene3D" id="1.10.287.950">
    <property type="entry name" value="Methyl-accepting chemotaxis protein"/>
    <property type="match status" value="1"/>
</dbReference>
<dbReference type="InterPro" id="IPR003660">
    <property type="entry name" value="HAMP_dom"/>
</dbReference>
<dbReference type="KEGG" id="masz:C9I28_12625"/>
<dbReference type="GO" id="GO:0004888">
    <property type="term" value="F:transmembrane signaling receptor activity"/>
    <property type="evidence" value="ECO:0007669"/>
    <property type="project" value="InterPro"/>
</dbReference>
<name>A0A2R4CAC4_9BURK</name>
<dbReference type="Proteomes" id="UP000240505">
    <property type="component" value="Chromosome"/>
</dbReference>
<dbReference type="SMART" id="SM00283">
    <property type="entry name" value="MA"/>
    <property type="match status" value="1"/>
</dbReference>
<feature type="transmembrane region" description="Helical" evidence="6">
    <location>
        <begin position="12"/>
        <end position="34"/>
    </location>
</feature>
<dbReference type="InterPro" id="IPR004090">
    <property type="entry name" value="Chemotax_Me-accpt_rcpt"/>
</dbReference>
<dbReference type="SMART" id="SM00304">
    <property type="entry name" value="HAMP"/>
    <property type="match status" value="1"/>
</dbReference>
<evidence type="ECO:0000256" key="4">
    <source>
        <dbReference type="PROSITE-ProRule" id="PRU00284"/>
    </source>
</evidence>
<evidence type="ECO:0000256" key="5">
    <source>
        <dbReference type="SAM" id="Coils"/>
    </source>
</evidence>
<dbReference type="Pfam" id="PF00015">
    <property type="entry name" value="MCPsignal"/>
    <property type="match status" value="1"/>
</dbReference>
<reference evidence="9 10" key="1">
    <citation type="submission" date="2018-03" db="EMBL/GenBank/DDBJ databases">
        <title>Massilia armeniaca sp. nov., isolated from desert soil.</title>
        <authorList>
            <person name="Huang H."/>
            <person name="Ren M."/>
        </authorList>
    </citation>
    <scope>NUCLEOTIDE SEQUENCE [LARGE SCALE GENOMIC DNA]</scope>
    <source>
        <strain evidence="9 10">ZMN-3</strain>
    </source>
</reference>
<evidence type="ECO:0000256" key="2">
    <source>
        <dbReference type="ARBA" id="ARBA00022481"/>
    </source>
</evidence>
<organism evidence="9 10">
    <name type="scientific">Pseudoduganella armeniaca</name>
    <dbReference type="NCBI Taxonomy" id="2072590"/>
    <lineage>
        <taxon>Bacteria</taxon>
        <taxon>Pseudomonadati</taxon>
        <taxon>Pseudomonadota</taxon>
        <taxon>Betaproteobacteria</taxon>
        <taxon>Burkholderiales</taxon>
        <taxon>Oxalobacteraceae</taxon>
        <taxon>Telluria group</taxon>
        <taxon>Pseudoduganella</taxon>
    </lineage>
</organism>
<dbReference type="CDD" id="cd11386">
    <property type="entry name" value="MCP_signal"/>
    <property type="match status" value="1"/>
</dbReference>
<dbReference type="CDD" id="cd06225">
    <property type="entry name" value="HAMP"/>
    <property type="match status" value="1"/>
</dbReference>
<dbReference type="AlphaFoldDB" id="A0A2R4CAC4"/>
<comment type="similarity">
    <text evidence="3">Belongs to the methyl-accepting chemotaxis (MCP) protein family.</text>
</comment>
<feature type="domain" description="Methyl-accepting transducer" evidence="7">
    <location>
        <begin position="277"/>
        <end position="506"/>
    </location>
</feature>
<gene>
    <name evidence="9" type="ORF">C9I28_12625</name>
</gene>
<dbReference type="InterPro" id="IPR004089">
    <property type="entry name" value="MCPsignal_dom"/>
</dbReference>
<keyword evidence="2" id="KW-0488">Methylation</keyword>
<evidence type="ECO:0000256" key="1">
    <source>
        <dbReference type="ARBA" id="ARBA00004370"/>
    </source>
</evidence>
<evidence type="ECO:0000256" key="6">
    <source>
        <dbReference type="SAM" id="Phobius"/>
    </source>
</evidence>
<keyword evidence="6" id="KW-0472">Membrane</keyword>
<evidence type="ECO:0000259" key="7">
    <source>
        <dbReference type="PROSITE" id="PS50111"/>
    </source>
</evidence>